<dbReference type="RefSeq" id="XP_073997045.1">
    <property type="nucleotide sequence ID" value="XM_074140944.1"/>
</dbReference>
<proteinExistence type="predicted"/>
<dbReference type="GeneID" id="141460685"/>
<evidence type="ECO:0000313" key="1">
    <source>
        <dbReference type="EMBL" id="MOY45693.1"/>
    </source>
</evidence>
<dbReference type="AlphaFoldDB" id="A0A4P6D6R6"/>
<organism evidence="1">
    <name type="scientific">Rhodnius prolixus</name>
    <name type="common">Triatomid bug</name>
    <dbReference type="NCBI Taxonomy" id="13249"/>
    <lineage>
        <taxon>Eukaryota</taxon>
        <taxon>Metazoa</taxon>
        <taxon>Ecdysozoa</taxon>
        <taxon>Arthropoda</taxon>
        <taxon>Hexapoda</taxon>
        <taxon>Insecta</taxon>
        <taxon>Pterygota</taxon>
        <taxon>Neoptera</taxon>
        <taxon>Paraneoptera</taxon>
        <taxon>Hemiptera</taxon>
        <taxon>Heteroptera</taxon>
        <taxon>Panheteroptera</taxon>
        <taxon>Cimicomorpha</taxon>
        <taxon>Reduviidae</taxon>
        <taxon>Triatominae</taxon>
        <taxon>Rhodnius</taxon>
    </lineage>
</organism>
<name>A0A4P6D6R6_RHOPR</name>
<reference evidence="1" key="1">
    <citation type="submission" date="2019-04" db="EMBL/GenBank/DDBJ databases">
        <title>Analysis of the testis transcriptome of the Chagas disease vector Rhodnius prolixus.</title>
        <authorList>
            <person name="Cesar J."/>
            <person name="Ribeiro J.M."/>
            <person name="Pereira M.H."/>
            <person name="Araujo R.N."/>
            <person name="Gontijo N.F."/>
            <person name="Pessoa G."/>
            <person name="Sant'Anna M.V."/>
            <person name="Sorgine M.H."/>
            <person name="Majerowicz D."/>
            <person name="Carvalho A.B."/>
            <person name="Braz G."/>
            <person name="Mesquita R."/>
            <person name="Lagerblad P.O."/>
            <person name="Koerich L.B."/>
        </authorList>
    </citation>
    <scope>NUCLEOTIDE SEQUENCE</scope>
</reference>
<dbReference type="Gene3D" id="3.40.50.880">
    <property type="match status" value="1"/>
</dbReference>
<sequence>MLGISSGRLLNACRGSVCSKIFTGYGTCTSTRVAVVLSGCGVYDGSEIHEAVSVLSHLTRNDAVPVVFAPDVKQMHVINHLKGEVDSTHSRMVLPESARIARGNIQSICELIKNISCFDAVIFPGGFGVAKNLSDYAIKGADCNVIPEVVKVIQEFHNAKKPQGFLCISPILAARVLCTVKITLGKNSCDKWPHRGAIEDAKKMGATVELRNWDEVSFDEENLIFSSPAYMYDGQYHEIDDGIGHMVKYMLVMLRKGKLKPKEKCAPRDCKH</sequence>
<dbReference type="RefSeq" id="XP_073997044.1">
    <property type="nucleotide sequence ID" value="XM_074140943.1"/>
</dbReference>
<dbReference type="RefSeq" id="XP_073997043.1">
    <property type="nucleotide sequence ID" value="XM_074140942.1"/>
</dbReference>
<dbReference type="VEuPathDB" id="VectorBase:RPRC009891"/>
<dbReference type="SUPFAM" id="SSF52317">
    <property type="entry name" value="Class I glutamine amidotransferase-like"/>
    <property type="match status" value="1"/>
</dbReference>
<dbReference type="NCBIfam" id="NF008747">
    <property type="entry name" value="PRK11780.1"/>
    <property type="match status" value="1"/>
</dbReference>
<dbReference type="PANTHER" id="PTHR10224">
    <property type="entry name" value="ES1 PROTEIN HOMOLOG, MITOCHONDRIAL"/>
    <property type="match status" value="1"/>
</dbReference>
<dbReference type="EMBL" id="GHKJ01000663">
    <property type="protein sequence ID" value="MOY45693.1"/>
    <property type="molecule type" value="Transcribed_RNA"/>
</dbReference>
<dbReference type="PANTHER" id="PTHR10224:SF12">
    <property type="entry name" value="GLYOXALASE ELBB"/>
    <property type="match status" value="1"/>
</dbReference>
<protein>
    <submittedName>
        <fullName evidence="1">Putative es1 protein mitochondrial triatoma dimidiata</fullName>
    </submittedName>
</protein>
<dbReference type="InterPro" id="IPR029062">
    <property type="entry name" value="Class_I_gatase-like"/>
</dbReference>
<accession>A0A4P6D6R6</accession>